<evidence type="ECO:0000313" key="2">
    <source>
        <dbReference type="EMBL" id="RDU99785.1"/>
    </source>
</evidence>
<dbReference type="EMBL" id="QRGA01000003">
    <property type="protein sequence ID" value="RDU99785.1"/>
    <property type="molecule type" value="Genomic_DNA"/>
</dbReference>
<proteinExistence type="predicted"/>
<evidence type="ECO:0000313" key="3">
    <source>
        <dbReference type="Proteomes" id="UP000256838"/>
    </source>
</evidence>
<organism evidence="2 3">
    <name type="scientific">Trinickia dinghuensis</name>
    <dbReference type="NCBI Taxonomy" id="2291023"/>
    <lineage>
        <taxon>Bacteria</taxon>
        <taxon>Pseudomonadati</taxon>
        <taxon>Pseudomonadota</taxon>
        <taxon>Betaproteobacteria</taxon>
        <taxon>Burkholderiales</taxon>
        <taxon>Burkholderiaceae</taxon>
        <taxon>Trinickia</taxon>
    </lineage>
</organism>
<evidence type="ECO:0000256" key="1">
    <source>
        <dbReference type="SAM" id="MobiDB-lite"/>
    </source>
</evidence>
<name>A0A3D8K4J2_9BURK</name>
<keyword evidence="3" id="KW-1185">Reference proteome</keyword>
<dbReference type="Proteomes" id="UP000256838">
    <property type="component" value="Unassembled WGS sequence"/>
</dbReference>
<protein>
    <submittedName>
        <fullName evidence="2">Uncharacterized protein</fullName>
    </submittedName>
</protein>
<accession>A0A3D8K4J2</accession>
<feature type="region of interest" description="Disordered" evidence="1">
    <location>
        <begin position="16"/>
        <end position="37"/>
    </location>
</feature>
<gene>
    <name evidence="2" type="ORF">DWV00_05055</name>
</gene>
<reference evidence="2 3" key="1">
    <citation type="submission" date="2018-08" db="EMBL/GenBank/DDBJ databases">
        <title>Paraburkholderia sp. DHOM06 isolated from forest soil.</title>
        <authorList>
            <person name="Gao Z.-H."/>
            <person name="Qiu L.-H."/>
        </authorList>
    </citation>
    <scope>NUCLEOTIDE SEQUENCE [LARGE SCALE GENOMIC DNA]</scope>
    <source>
        <strain evidence="2 3">DHOM06</strain>
    </source>
</reference>
<comment type="caution">
    <text evidence="2">The sequence shown here is derived from an EMBL/GenBank/DDBJ whole genome shotgun (WGS) entry which is preliminary data.</text>
</comment>
<sequence length="62" mass="6773">MNDRTRFGACVLAPRPATPSARARAREGRRAQPLSRRTARLAAAIGARRFNARASSRPSPSR</sequence>
<dbReference type="AlphaFoldDB" id="A0A3D8K4J2"/>